<evidence type="ECO:0000259" key="1">
    <source>
        <dbReference type="Pfam" id="PF00112"/>
    </source>
</evidence>
<gene>
    <name evidence="3" type="primary">LOC101503214</name>
</gene>
<evidence type="ECO:0000313" key="2">
    <source>
        <dbReference type="Proteomes" id="UP000087171"/>
    </source>
</evidence>
<dbReference type="GO" id="GO:0006508">
    <property type="term" value="P:proteolysis"/>
    <property type="evidence" value="ECO:0007669"/>
    <property type="project" value="InterPro"/>
</dbReference>
<protein>
    <submittedName>
        <fullName evidence="3">Cathepsin 8-like</fullName>
    </submittedName>
</protein>
<dbReference type="RefSeq" id="XP_027190065.1">
    <property type="nucleotide sequence ID" value="XM_027334264.1"/>
</dbReference>
<dbReference type="Pfam" id="PF00112">
    <property type="entry name" value="Peptidase_C1"/>
    <property type="match status" value="1"/>
</dbReference>
<keyword evidence="2" id="KW-1185">Reference proteome</keyword>
<accession>A0A3Q7YF87</accession>
<dbReference type="AlphaFoldDB" id="A0A3Q7YF87"/>
<dbReference type="PaxDb" id="3827-XP_004502195.1"/>
<name>A0A3Q7YF87_CICAR</name>
<dbReference type="InterPro" id="IPR000668">
    <property type="entry name" value="Peptidase_C1A_C"/>
</dbReference>
<dbReference type="STRING" id="3827.A0A3Q7YF87"/>
<reference evidence="3" key="2">
    <citation type="submission" date="2025-08" db="UniProtKB">
        <authorList>
            <consortium name="RefSeq"/>
        </authorList>
    </citation>
    <scope>IDENTIFICATION</scope>
    <source>
        <tissue evidence="3">Etiolated seedlings</tissue>
    </source>
</reference>
<dbReference type="InterPro" id="IPR038765">
    <property type="entry name" value="Papain-like_cys_pep_sf"/>
</dbReference>
<evidence type="ECO:0000313" key="3">
    <source>
        <dbReference type="RefSeq" id="XP_027190065.1"/>
    </source>
</evidence>
<reference evidence="2" key="1">
    <citation type="journal article" date="2013" name="Nat. Biotechnol.">
        <title>Draft genome sequence of chickpea (Cicer arietinum) provides a resource for trait improvement.</title>
        <authorList>
            <person name="Varshney R.K."/>
            <person name="Song C."/>
            <person name="Saxena R.K."/>
            <person name="Azam S."/>
            <person name="Yu S."/>
            <person name="Sharpe A.G."/>
            <person name="Cannon S."/>
            <person name="Baek J."/>
            <person name="Rosen B.D."/>
            <person name="Tar'an B."/>
            <person name="Millan T."/>
            <person name="Zhang X."/>
            <person name="Ramsay L.D."/>
            <person name="Iwata A."/>
            <person name="Wang Y."/>
            <person name="Nelson W."/>
            <person name="Farmer A.D."/>
            <person name="Gaur P.M."/>
            <person name="Soderlund C."/>
            <person name="Penmetsa R.V."/>
            <person name="Xu C."/>
            <person name="Bharti A.K."/>
            <person name="He W."/>
            <person name="Winter P."/>
            <person name="Zhao S."/>
            <person name="Hane J.K."/>
            <person name="Carrasquilla-Garcia N."/>
            <person name="Condie J.A."/>
            <person name="Upadhyaya H.D."/>
            <person name="Luo M.C."/>
            <person name="Thudi M."/>
            <person name="Gowda C.L."/>
            <person name="Singh N.P."/>
            <person name="Lichtenzveig J."/>
            <person name="Gali K.K."/>
            <person name="Rubio J."/>
            <person name="Nadarajan N."/>
            <person name="Dolezel J."/>
            <person name="Bansal K.C."/>
            <person name="Xu X."/>
            <person name="Edwards D."/>
            <person name="Zhang G."/>
            <person name="Kahl G."/>
            <person name="Gil J."/>
            <person name="Singh K.B."/>
            <person name="Datta S.K."/>
            <person name="Jackson S.A."/>
            <person name="Wang J."/>
            <person name="Cook D.R."/>
        </authorList>
    </citation>
    <scope>NUCLEOTIDE SEQUENCE [LARGE SCALE GENOMIC DNA]</scope>
    <source>
        <strain evidence="2">cv. CDC Frontier</strain>
    </source>
</reference>
<dbReference type="KEGG" id="cam:101503214"/>
<dbReference type="GO" id="GO:0008234">
    <property type="term" value="F:cysteine-type peptidase activity"/>
    <property type="evidence" value="ECO:0007669"/>
    <property type="project" value="InterPro"/>
</dbReference>
<organism evidence="2 3">
    <name type="scientific">Cicer arietinum</name>
    <name type="common">Chickpea</name>
    <name type="synonym">Garbanzo</name>
    <dbReference type="NCBI Taxonomy" id="3827"/>
    <lineage>
        <taxon>Eukaryota</taxon>
        <taxon>Viridiplantae</taxon>
        <taxon>Streptophyta</taxon>
        <taxon>Embryophyta</taxon>
        <taxon>Tracheophyta</taxon>
        <taxon>Spermatophyta</taxon>
        <taxon>Magnoliopsida</taxon>
        <taxon>eudicotyledons</taxon>
        <taxon>Gunneridae</taxon>
        <taxon>Pentapetalae</taxon>
        <taxon>rosids</taxon>
        <taxon>fabids</taxon>
        <taxon>Fabales</taxon>
        <taxon>Fabaceae</taxon>
        <taxon>Papilionoideae</taxon>
        <taxon>50 kb inversion clade</taxon>
        <taxon>NPAAA clade</taxon>
        <taxon>Hologalegina</taxon>
        <taxon>IRL clade</taxon>
        <taxon>Cicereae</taxon>
        <taxon>Cicer</taxon>
    </lineage>
</organism>
<proteinExistence type="predicted"/>
<dbReference type="SUPFAM" id="SSF54001">
    <property type="entry name" value="Cysteine proteinases"/>
    <property type="match status" value="1"/>
</dbReference>
<dbReference type="Gene3D" id="3.90.70.10">
    <property type="entry name" value="Cysteine proteinases"/>
    <property type="match status" value="1"/>
</dbReference>
<sequence length="102" mass="11442">MLWIKEMSRLKGDGVYSGPKDATAFGTPTDQLRHSVIIVGYGQERKNNQVKNYWLIRNSHGKTWGDKGYGKIDTAPCHGRLLVECACIILGVTYEKPNGEPY</sequence>
<dbReference type="OrthoDB" id="1431714at2759"/>
<feature type="domain" description="Peptidase C1A papain C-terminal" evidence="1">
    <location>
        <begin position="14"/>
        <end position="74"/>
    </location>
</feature>
<dbReference type="Proteomes" id="UP000087171">
    <property type="component" value="Chromosome Ca5"/>
</dbReference>